<keyword evidence="7" id="KW-1185">Reference proteome</keyword>
<dbReference type="PROSITE" id="PS51257">
    <property type="entry name" value="PROKAR_LIPOPROTEIN"/>
    <property type="match status" value="1"/>
</dbReference>
<organism evidence="6 7">
    <name type="scientific">Acrocarpospora pleiomorpha</name>
    <dbReference type="NCBI Taxonomy" id="90975"/>
    <lineage>
        <taxon>Bacteria</taxon>
        <taxon>Bacillati</taxon>
        <taxon>Actinomycetota</taxon>
        <taxon>Actinomycetes</taxon>
        <taxon>Streptosporangiales</taxon>
        <taxon>Streptosporangiaceae</taxon>
        <taxon>Acrocarpospora</taxon>
    </lineage>
</organism>
<dbReference type="PANTHER" id="PTHR43248">
    <property type="entry name" value="2-SUCCINYL-6-HYDROXY-2,4-CYCLOHEXADIENE-1-CARBOXYLATE SYNTHASE"/>
    <property type="match status" value="1"/>
</dbReference>
<comment type="caution">
    <text evidence="6">The sequence shown here is derived from an EMBL/GenBank/DDBJ whole genome shotgun (WGS) entry which is preliminary data.</text>
</comment>
<dbReference type="GO" id="GO:0016787">
    <property type="term" value="F:hydrolase activity"/>
    <property type="evidence" value="ECO:0007669"/>
    <property type="project" value="UniProtKB-KW"/>
</dbReference>
<dbReference type="Gene3D" id="3.40.50.1820">
    <property type="entry name" value="alpha/beta hydrolase"/>
    <property type="match status" value="1"/>
</dbReference>
<keyword evidence="2 4" id="KW-0732">Signal</keyword>
<proteinExistence type="inferred from homology"/>
<dbReference type="AlphaFoldDB" id="A0A5M3XUN4"/>
<reference evidence="6 7" key="1">
    <citation type="submission" date="2019-10" db="EMBL/GenBank/DDBJ databases">
        <title>Whole genome shotgun sequence of Acrocarpospora pleiomorpha NBRC 16267.</title>
        <authorList>
            <person name="Ichikawa N."/>
            <person name="Kimura A."/>
            <person name="Kitahashi Y."/>
            <person name="Komaki H."/>
            <person name="Oguchi A."/>
        </authorList>
    </citation>
    <scope>NUCLEOTIDE SEQUENCE [LARGE SCALE GENOMIC DNA]</scope>
    <source>
        <strain evidence="6 7">NBRC 16267</strain>
    </source>
</reference>
<dbReference type="PANTHER" id="PTHR43248:SF29">
    <property type="entry name" value="TRIPEPTIDYL AMINOPEPTIDASE"/>
    <property type="match status" value="1"/>
</dbReference>
<evidence type="ECO:0000256" key="2">
    <source>
        <dbReference type="ARBA" id="ARBA00022729"/>
    </source>
</evidence>
<dbReference type="InterPro" id="IPR051601">
    <property type="entry name" value="Serine_prot/Carboxylest_S33"/>
</dbReference>
<gene>
    <name evidence="6" type="ORF">Aple_061600</name>
</gene>
<evidence type="ECO:0000256" key="1">
    <source>
        <dbReference type="ARBA" id="ARBA00010088"/>
    </source>
</evidence>
<evidence type="ECO:0000259" key="5">
    <source>
        <dbReference type="Pfam" id="PF08386"/>
    </source>
</evidence>
<evidence type="ECO:0000256" key="3">
    <source>
        <dbReference type="ARBA" id="ARBA00022801"/>
    </source>
</evidence>
<dbReference type="Proteomes" id="UP000377595">
    <property type="component" value="Unassembled WGS sequence"/>
</dbReference>
<protein>
    <submittedName>
        <fullName evidence="6">Peptidase</fullName>
    </submittedName>
</protein>
<sequence length="476" mass="50231">MRRLAAVAALLALCACGTTAPAPETRAKPAEINWGACEKIAPTAGFQCATMEVPLDYTKPDGKTIGIALIRLRATGPGAKIGSLLLNFGGPGGSGVSTLTDAAAAFRSLGGRYDLVSFDPRGVERSDGVRCMDPKPFEAFLQAEPSLDVPTQTRLLTEFAQACQKHSGEILPYVGTLNAVRDMEMLRVRLGDPKLNFLGFSYGTHLGALYATQFPKRTGRMVLDAAVDPALGLLEQSKTQAKGFQRAYENYLADCATQDCPFNGNTAVLGLLSSLRRKPLNVQGRLVTDDTARVAIAEALYSELTWPLLTQAIADAIAGNGAGLLNLADSYSGRQPDGSYNTLQSSLIAILCADTTDRPSVQESVSLAKEMSKKSPIFGPDVASAGGCSVWPARGEDSNKHIDARGSGPIVVIGTTNDPATPYEWAPKLTEQLGTGVLLTLKGEGHGAYGQNTCIDMLVDAYFLDGKVPGNGTVCP</sequence>
<comment type="similarity">
    <text evidence="1">Belongs to the peptidase S33 family.</text>
</comment>
<dbReference type="OrthoDB" id="3930934at2"/>
<accession>A0A5M3XUN4</accession>
<dbReference type="InterPro" id="IPR029058">
    <property type="entry name" value="AB_hydrolase_fold"/>
</dbReference>
<dbReference type="Pfam" id="PF08386">
    <property type="entry name" value="Abhydrolase_4"/>
    <property type="match status" value="1"/>
</dbReference>
<evidence type="ECO:0000313" key="7">
    <source>
        <dbReference type="Proteomes" id="UP000377595"/>
    </source>
</evidence>
<dbReference type="EMBL" id="BLAF01000040">
    <property type="protein sequence ID" value="GES23261.1"/>
    <property type="molecule type" value="Genomic_DNA"/>
</dbReference>
<evidence type="ECO:0000313" key="6">
    <source>
        <dbReference type="EMBL" id="GES23261.1"/>
    </source>
</evidence>
<dbReference type="RefSeq" id="WP_155348172.1">
    <property type="nucleotide sequence ID" value="NZ_BAAAHM010000020.1"/>
</dbReference>
<feature type="signal peptide" evidence="4">
    <location>
        <begin position="1"/>
        <end position="22"/>
    </location>
</feature>
<feature type="chain" id="PRO_5024379850" evidence="4">
    <location>
        <begin position="23"/>
        <end position="476"/>
    </location>
</feature>
<keyword evidence="3" id="KW-0378">Hydrolase</keyword>
<name>A0A5M3XUN4_9ACTN</name>
<evidence type="ECO:0000256" key="4">
    <source>
        <dbReference type="SAM" id="SignalP"/>
    </source>
</evidence>
<feature type="domain" description="Peptidase S33 tripeptidyl aminopeptidase-like C-terminal" evidence="5">
    <location>
        <begin position="376"/>
        <end position="475"/>
    </location>
</feature>
<dbReference type="InterPro" id="IPR013595">
    <property type="entry name" value="Pept_S33_TAP-like_C"/>
</dbReference>
<dbReference type="SUPFAM" id="SSF53474">
    <property type="entry name" value="alpha/beta-Hydrolases"/>
    <property type="match status" value="1"/>
</dbReference>